<dbReference type="Gene3D" id="3.40.630.10">
    <property type="entry name" value="Zn peptidases"/>
    <property type="match status" value="1"/>
</dbReference>
<evidence type="ECO:0000256" key="2">
    <source>
        <dbReference type="ARBA" id="ARBA00023315"/>
    </source>
</evidence>
<keyword evidence="1" id="KW-0808">Transferase</keyword>
<dbReference type="InterPro" id="IPR040234">
    <property type="entry name" value="QC/QCL"/>
</dbReference>
<keyword evidence="6" id="KW-1185">Reference proteome</keyword>
<dbReference type="Pfam" id="PF04389">
    <property type="entry name" value="Peptidase_M28"/>
    <property type="match status" value="2"/>
</dbReference>
<dbReference type="CDD" id="cd03880">
    <property type="entry name" value="M28_QC_like"/>
    <property type="match status" value="1"/>
</dbReference>
<dbReference type="PANTHER" id="PTHR12283">
    <property type="entry name" value="GLUTAMINYL-PEPTIDE CYCLOTRANSFERASE"/>
    <property type="match status" value="1"/>
</dbReference>
<organism evidence="5 6">
    <name type="scientific">Rhodotorula paludigena</name>
    <dbReference type="NCBI Taxonomy" id="86838"/>
    <lineage>
        <taxon>Eukaryota</taxon>
        <taxon>Fungi</taxon>
        <taxon>Dikarya</taxon>
        <taxon>Basidiomycota</taxon>
        <taxon>Pucciniomycotina</taxon>
        <taxon>Microbotryomycetes</taxon>
        <taxon>Sporidiobolales</taxon>
        <taxon>Sporidiobolaceae</taxon>
        <taxon>Rhodotorula</taxon>
    </lineage>
</organism>
<dbReference type="EC" id="3.4.-.-" evidence="3"/>
<reference evidence="5 6" key="1">
    <citation type="submission" date="2021-12" db="EMBL/GenBank/DDBJ databases">
        <title>High titer production of polyol ester of fatty acids by Rhodotorula paludigena BS15 towards product separation-free biomass refinery.</title>
        <authorList>
            <person name="Mano J."/>
            <person name="Ono H."/>
            <person name="Tanaka T."/>
            <person name="Naito K."/>
            <person name="Sushida H."/>
            <person name="Ike M."/>
            <person name="Tokuyasu K."/>
            <person name="Kitaoka M."/>
        </authorList>
    </citation>
    <scope>NUCLEOTIDE SEQUENCE [LARGE SCALE GENOMIC DNA]</scope>
    <source>
        <strain evidence="5 6">BS15</strain>
    </source>
</reference>
<evidence type="ECO:0000313" key="6">
    <source>
        <dbReference type="Proteomes" id="UP001342314"/>
    </source>
</evidence>
<keyword evidence="3" id="KW-0378">Hydrolase</keyword>
<keyword evidence="3" id="KW-0732">Signal</keyword>
<proteinExistence type="inferred from homology"/>
<dbReference type="GO" id="GO:0008270">
    <property type="term" value="F:zinc ion binding"/>
    <property type="evidence" value="ECO:0007669"/>
    <property type="project" value="TreeGrafter"/>
</dbReference>
<protein>
    <recommendedName>
        <fullName evidence="3">Peptide hydrolase</fullName>
        <ecNumber evidence="3">3.4.-.-</ecNumber>
    </recommendedName>
</protein>
<comment type="caution">
    <text evidence="5">The sequence shown here is derived from an EMBL/GenBank/DDBJ whole genome shotgun (WGS) entry which is preliminary data.</text>
</comment>
<dbReference type="GO" id="GO:0008233">
    <property type="term" value="F:peptidase activity"/>
    <property type="evidence" value="ECO:0007669"/>
    <property type="project" value="UniProtKB-KW"/>
</dbReference>
<dbReference type="GO" id="GO:0016603">
    <property type="term" value="F:glutaminyl-peptide cyclotransferase activity"/>
    <property type="evidence" value="ECO:0007669"/>
    <property type="project" value="InterPro"/>
</dbReference>
<dbReference type="InterPro" id="IPR007484">
    <property type="entry name" value="Peptidase_M28"/>
</dbReference>
<keyword evidence="2" id="KW-0012">Acyltransferase</keyword>
<dbReference type="PANTHER" id="PTHR12283:SF6">
    <property type="entry name" value="GLUTAMINYL-PEPTIDE CYCLOTRANSFERASE-RELATED"/>
    <property type="match status" value="1"/>
</dbReference>
<keyword evidence="3" id="KW-0479">Metal-binding</keyword>
<evidence type="ECO:0000313" key="5">
    <source>
        <dbReference type="EMBL" id="GJN88459.1"/>
    </source>
</evidence>
<keyword evidence="3" id="KW-0862">Zinc</keyword>
<accession>A0AAV5GGS4</accession>
<evidence type="ECO:0000256" key="1">
    <source>
        <dbReference type="ARBA" id="ARBA00022679"/>
    </source>
</evidence>
<keyword evidence="3" id="KW-0645">Protease</keyword>
<feature type="domain" description="Peptidase M28" evidence="4">
    <location>
        <begin position="307"/>
        <end position="361"/>
    </location>
</feature>
<dbReference type="InterPro" id="IPR037457">
    <property type="entry name" value="M28_QC"/>
</dbReference>
<feature type="signal peptide" evidence="3">
    <location>
        <begin position="1"/>
        <end position="21"/>
    </location>
</feature>
<feature type="chain" id="PRO_5043092717" description="Peptide hydrolase" evidence="3">
    <location>
        <begin position="22"/>
        <end position="394"/>
    </location>
</feature>
<name>A0AAV5GGS4_9BASI</name>
<evidence type="ECO:0000259" key="4">
    <source>
        <dbReference type="Pfam" id="PF04389"/>
    </source>
</evidence>
<comment type="similarity">
    <text evidence="3">Belongs to the peptidase M28 family.</text>
</comment>
<dbReference type="SUPFAM" id="SSF53187">
    <property type="entry name" value="Zn-dependent exopeptidases"/>
    <property type="match status" value="1"/>
</dbReference>
<dbReference type="Proteomes" id="UP001342314">
    <property type="component" value="Unassembled WGS sequence"/>
</dbReference>
<evidence type="ECO:0000256" key="3">
    <source>
        <dbReference type="RuleBase" id="RU361240"/>
    </source>
</evidence>
<dbReference type="AlphaFoldDB" id="A0AAV5GGS4"/>
<gene>
    <name evidence="5" type="ORF">Rhopal_001425-T1</name>
</gene>
<feature type="domain" description="Peptidase M28" evidence="4">
    <location>
        <begin position="102"/>
        <end position="250"/>
    </location>
</feature>
<dbReference type="EMBL" id="BQKY01000003">
    <property type="protein sequence ID" value="GJN88459.1"/>
    <property type="molecule type" value="Genomic_DNA"/>
</dbReference>
<dbReference type="GO" id="GO:0006508">
    <property type="term" value="P:proteolysis"/>
    <property type="evidence" value="ECO:0007669"/>
    <property type="project" value="UniProtKB-KW"/>
</dbReference>
<sequence length="394" mass="43438">MRTQLTTAWLVLALLCTLAGAARPRPHILKKRNPTYAPLSDEALSDLAALSDLDKTLDWTDASSELARLLVPRVPGSANLTREVEVDEFEDDTPIGRKPFKNLVFTHDPSAPRRLVLAAHIDSKYFPTHPEDQFIGATDSAAPCAMLLDVATALTPWLDARKARVAEDGGEEGRDGQGETLQIIFFDGEEAFQEWTHTDSIYGARHLARKWAQTDASPSAIRSTPRSPLRRISHFVLLDLLGAPNPVIRNFFTPTGWLFDEFAHAEERLGRAGLLWPGVEGDQYTAQRGKLGARERSFFVPRSGGQSYGGQIEDDHLPFLREGVPIVHLISVPFPQVWHTIADDASALDLPTIKAWSLIVRLTVAEYLGLDPTADLANTNGASTAVRRDQGELQ</sequence>